<dbReference type="EMBL" id="NGJZ01000005">
    <property type="protein sequence ID" value="RSU05955.1"/>
    <property type="molecule type" value="Genomic_DNA"/>
</dbReference>
<keyword evidence="5 6" id="KW-0012">Acyltransferase</keyword>
<dbReference type="GO" id="GO:0005737">
    <property type="term" value="C:cytoplasm"/>
    <property type="evidence" value="ECO:0007669"/>
    <property type="project" value="TreeGrafter"/>
</dbReference>
<dbReference type="EC" id="2.3.1.-" evidence="6"/>
<dbReference type="CDD" id="cd06849">
    <property type="entry name" value="lipoyl_domain"/>
    <property type="match status" value="2"/>
</dbReference>
<dbReference type="Gene3D" id="4.10.320.10">
    <property type="entry name" value="E3-binding domain"/>
    <property type="match status" value="1"/>
</dbReference>
<dbReference type="InterPro" id="IPR023213">
    <property type="entry name" value="CAT-like_dom_sf"/>
</dbReference>
<dbReference type="GO" id="GO:0031405">
    <property type="term" value="F:lipoic acid binding"/>
    <property type="evidence" value="ECO:0007669"/>
    <property type="project" value="TreeGrafter"/>
</dbReference>
<dbReference type="RefSeq" id="WP_126827053.1">
    <property type="nucleotide sequence ID" value="NZ_JBHLWU010000004.1"/>
</dbReference>
<evidence type="ECO:0000259" key="9">
    <source>
        <dbReference type="PROSITE" id="PS51826"/>
    </source>
</evidence>
<dbReference type="InterPro" id="IPR050743">
    <property type="entry name" value="2-oxoacid_DH_E2_comp"/>
</dbReference>
<dbReference type="SUPFAM" id="SSF47005">
    <property type="entry name" value="Peripheral subunit-binding domain of 2-oxo acid dehydrogenase complex"/>
    <property type="match status" value="1"/>
</dbReference>
<dbReference type="Gene3D" id="3.30.559.10">
    <property type="entry name" value="Chloramphenicol acetyltransferase-like domain"/>
    <property type="match status" value="1"/>
</dbReference>
<organism evidence="10 11">
    <name type="scientific">Vagococcus entomophilus</name>
    <dbReference type="NCBI Taxonomy" id="1160095"/>
    <lineage>
        <taxon>Bacteria</taxon>
        <taxon>Bacillati</taxon>
        <taxon>Bacillota</taxon>
        <taxon>Bacilli</taxon>
        <taxon>Lactobacillales</taxon>
        <taxon>Enterococcaceae</taxon>
        <taxon>Vagococcus</taxon>
    </lineage>
</organism>
<dbReference type="InterPro" id="IPR036625">
    <property type="entry name" value="E3-bd_dom_sf"/>
</dbReference>
<dbReference type="Proteomes" id="UP000288669">
    <property type="component" value="Unassembled WGS sequence"/>
</dbReference>
<dbReference type="AlphaFoldDB" id="A0A430AER7"/>
<dbReference type="FunFam" id="3.30.559.10:FF:000007">
    <property type="entry name" value="Dihydrolipoamide acetyltransferase component of pyruvate dehydrogenase complex"/>
    <property type="match status" value="1"/>
</dbReference>
<evidence type="ECO:0000256" key="7">
    <source>
        <dbReference type="SAM" id="MobiDB-lite"/>
    </source>
</evidence>
<feature type="compositionally biased region" description="Low complexity" evidence="7">
    <location>
        <begin position="282"/>
        <end position="309"/>
    </location>
</feature>
<dbReference type="Gene3D" id="2.40.50.100">
    <property type="match status" value="2"/>
</dbReference>
<evidence type="ECO:0000256" key="5">
    <source>
        <dbReference type="ARBA" id="ARBA00023315"/>
    </source>
</evidence>
<dbReference type="Pfam" id="PF00198">
    <property type="entry name" value="2-oxoacid_dh"/>
    <property type="match status" value="1"/>
</dbReference>
<feature type="domain" description="Peripheral subunit-binding (PSBD)" evidence="9">
    <location>
        <begin position="230"/>
        <end position="267"/>
    </location>
</feature>
<keyword evidence="3 6" id="KW-0808">Transferase</keyword>
<dbReference type="PANTHER" id="PTHR43178">
    <property type="entry name" value="DIHYDROLIPOAMIDE ACETYLTRANSFERASE COMPONENT OF PYRUVATE DEHYDROGENASE COMPLEX"/>
    <property type="match status" value="1"/>
</dbReference>
<evidence type="ECO:0000256" key="6">
    <source>
        <dbReference type="RuleBase" id="RU003423"/>
    </source>
</evidence>
<accession>A0A430AER7</accession>
<gene>
    <name evidence="10" type="ORF">CBF30_11635</name>
</gene>
<comment type="cofactor">
    <cofactor evidence="1 6">
        <name>(R)-lipoate</name>
        <dbReference type="ChEBI" id="CHEBI:83088"/>
    </cofactor>
</comment>
<sequence>MAFQFKLPDIGEGIAEGEIVKWFVKTGDTIQEDDTLLEVQNDKSVEEIPSPVTGTVKNIVVPEGTVAQVGDVLIEIEANGHEDAEQEAPKSTPTEKPSTGGAAFQFKLPDIGEGIAEGEIVKWFVKTGDTIQEDDTLLEVQNDKSVEEIPSPVTGTVKNIVVPEGTVAQVGDVLIEIDAPGHNDTEGVAAEEQTPEAPAALTVAADPAAGVSKTNDTQNNATSNQAKRVLALPSVRQYAREKGVDIQAVVPTGKGGRVTRADIDGFSSDGQQPAVKQDAPVAQTETGAPAEAAPTAPAPQPVASSQAQSETREKLTPMRKAISKAMVNSKHTAPHVTLHDEVEVSKLWDHRKKFKDIAAENGTKLTFLPYVVKALTATVRKFPVLNASIDDTAQEIVYKHYYNIGIATDTDQGLYVPNVKNAETKSMFAIADEINEKAALAHEGKLSAADMKNGTITISNIGSVGGSWFTPIINYPEVAILGVGTIAQQPVVNTEGEIVVGRMMKLSFSFDHRIVDGATAQKAMNNLKRLLADPELLLMEG</sequence>
<evidence type="ECO:0000256" key="2">
    <source>
        <dbReference type="ARBA" id="ARBA00007317"/>
    </source>
</evidence>
<name>A0A430AER7_9ENTE</name>
<dbReference type="InterPro" id="IPR000089">
    <property type="entry name" value="Biotin_lipoyl"/>
</dbReference>
<dbReference type="OrthoDB" id="9805770at2"/>
<comment type="similarity">
    <text evidence="2 6">Belongs to the 2-oxoacid dehydrogenase family.</text>
</comment>
<evidence type="ECO:0000256" key="3">
    <source>
        <dbReference type="ARBA" id="ARBA00022679"/>
    </source>
</evidence>
<dbReference type="InterPro" id="IPR001078">
    <property type="entry name" value="2-oxoacid_DH_actylTfrase"/>
</dbReference>
<proteinExistence type="inferred from homology"/>
<dbReference type="InterPro" id="IPR011053">
    <property type="entry name" value="Single_hybrid_motif"/>
</dbReference>
<evidence type="ECO:0000313" key="11">
    <source>
        <dbReference type="Proteomes" id="UP000288669"/>
    </source>
</evidence>
<keyword evidence="11" id="KW-1185">Reference proteome</keyword>
<feature type="region of interest" description="Disordered" evidence="7">
    <location>
        <begin position="81"/>
        <end position="103"/>
    </location>
</feature>
<dbReference type="PANTHER" id="PTHR43178:SF5">
    <property type="entry name" value="LIPOAMIDE ACYLTRANSFERASE COMPONENT OF BRANCHED-CHAIN ALPHA-KETO ACID DEHYDROGENASE COMPLEX, MITOCHONDRIAL"/>
    <property type="match status" value="1"/>
</dbReference>
<dbReference type="InterPro" id="IPR003016">
    <property type="entry name" value="2-oxoA_DH_lipoyl-BS"/>
</dbReference>
<dbReference type="PROSITE" id="PS51826">
    <property type="entry name" value="PSBD"/>
    <property type="match status" value="1"/>
</dbReference>
<dbReference type="SUPFAM" id="SSF51230">
    <property type="entry name" value="Single hybrid motif"/>
    <property type="match status" value="2"/>
</dbReference>
<keyword evidence="4 6" id="KW-0450">Lipoyl</keyword>
<evidence type="ECO:0000259" key="8">
    <source>
        <dbReference type="PROSITE" id="PS50968"/>
    </source>
</evidence>
<dbReference type="GO" id="GO:0016407">
    <property type="term" value="F:acetyltransferase activity"/>
    <property type="evidence" value="ECO:0007669"/>
    <property type="project" value="TreeGrafter"/>
</dbReference>
<evidence type="ECO:0000256" key="1">
    <source>
        <dbReference type="ARBA" id="ARBA00001938"/>
    </source>
</evidence>
<evidence type="ECO:0000256" key="4">
    <source>
        <dbReference type="ARBA" id="ARBA00022823"/>
    </source>
</evidence>
<dbReference type="Pfam" id="PF00364">
    <property type="entry name" value="Biotin_lipoyl"/>
    <property type="match status" value="2"/>
</dbReference>
<dbReference type="SUPFAM" id="SSF52777">
    <property type="entry name" value="CoA-dependent acyltransferases"/>
    <property type="match status" value="1"/>
</dbReference>
<evidence type="ECO:0000313" key="10">
    <source>
        <dbReference type="EMBL" id="RSU05955.1"/>
    </source>
</evidence>
<feature type="domain" description="Lipoyl-binding" evidence="8">
    <location>
        <begin position="103"/>
        <end position="178"/>
    </location>
</feature>
<dbReference type="Pfam" id="PF02817">
    <property type="entry name" value="E3_binding"/>
    <property type="match status" value="1"/>
</dbReference>
<reference evidence="10 11" key="1">
    <citation type="submission" date="2017-05" db="EMBL/GenBank/DDBJ databases">
        <title>Vagococcus spp. assemblies.</title>
        <authorList>
            <person name="Gulvik C.A."/>
        </authorList>
    </citation>
    <scope>NUCLEOTIDE SEQUENCE [LARGE SCALE GENOMIC DNA]</scope>
    <source>
        <strain evidence="10 11">DSM 24756</strain>
    </source>
</reference>
<dbReference type="PROSITE" id="PS00189">
    <property type="entry name" value="LIPOYL"/>
    <property type="match status" value="2"/>
</dbReference>
<dbReference type="PROSITE" id="PS50968">
    <property type="entry name" value="BIOTINYL_LIPOYL"/>
    <property type="match status" value="2"/>
</dbReference>
<dbReference type="InterPro" id="IPR004167">
    <property type="entry name" value="PSBD"/>
</dbReference>
<feature type="region of interest" description="Disordered" evidence="7">
    <location>
        <begin position="255"/>
        <end position="316"/>
    </location>
</feature>
<comment type="caution">
    <text evidence="10">The sequence shown here is derived from an EMBL/GenBank/DDBJ whole genome shotgun (WGS) entry which is preliminary data.</text>
</comment>
<protein>
    <recommendedName>
        <fullName evidence="6">Dihydrolipoamide acetyltransferase component of pyruvate dehydrogenase complex</fullName>
        <ecNumber evidence="6">2.3.1.-</ecNumber>
    </recommendedName>
</protein>
<feature type="domain" description="Lipoyl-binding" evidence="8">
    <location>
        <begin position="2"/>
        <end position="77"/>
    </location>
</feature>